<sequence>MSVIVVFTVVLVEVVSRYIFHQSIAWGAEVCQTLLVWMTFIGAAVALVGGEHMEINVAMDRVGSPMIKKILLFLGNLAILLFLACGIIGGVRLVQRTWSMTTTTLQIPAGILYMAFPIGCLLMMIVVLRNIVRLFGREG</sequence>
<proteinExistence type="inferred from homology"/>
<keyword evidence="2" id="KW-0813">Transport</keyword>
<evidence type="ECO:0000256" key="4">
    <source>
        <dbReference type="ARBA" id="ARBA00022519"/>
    </source>
</evidence>
<keyword evidence="6 9" id="KW-1133">Transmembrane helix</keyword>
<evidence type="ECO:0000313" key="12">
    <source>
        <dbReference type="Proteomes" id="UP000093044"/>
    </source>
</evidence>
<feature type="transmembrane region" description="Helical" evidence="9">
    <location>
        <begin position="26"/>
        <end position="49"/>
    </location>
</feature>
<dbReference type="AlphaFoldDB" id="A0A1B2I1J7"/>
<dbReference type="Proteomes" id="UP000093044">
    <property type="component" value="Chromosome"/>
</dbReference>
<comment type="subcellular location">
    <subcellularLocation>
        <location evidence="1">Cell inner membrane</location>
        <topology evidence="1">Multi-pass membrane protein</topology>
    </subcellularLocation>
</comment>
<evidence type="ECO:0000256" key="1">
    <source>
        <dbReference type="ARBA" id="ARBA00004429"/>
    </source>
</evidence>
<dbReference type="EMBL" id="CP016757">
    <property type="protein sequence ID" value="ANZ43822.1"/>
    <property type="molecule type" value="Genomic_DNA"/>
</dbReference>
<evidence type="ECO:0000313" key="11">
    <source>
        <dbReference type="EMBL" id="ANZ43822.1"/>
    </source>
</evidence>
<dbReference type="PANTHER" id="PTHR35011">
    <property type="entry name" value="2,3-DIKETO-L-GULONATE TRAP TRANSPORTER SMALL PERMEASE PROTEIN YIAM"/>
    <property type="match status" value="1"/>
</dbReference>
<evidence type="ECO:0000256" key="7">
    <source>
        <dbReference type="ARBA" id="ARBA00023136"/>
    </source>
</evidence>
<reference evidence="11" key="1">
    <citation type="submission" date="2016-08" db="EMBL/GenBank/DDBJ databases">
        <title>Complete genome of Cloacibacillus porcorum.</title>
        <authorList>
            <person name="Looft T."/>
            <person name="Bayles D.O."/>
            <person name="Alt D.P."/>
        </authorList>
    </citation>
    <scope>NUCLEOTIDE SEQUENCE [LARGE SCALE GENOMIC DNA]</scope>
    <source>
        <strain evidence="11">CL-84</strain>
    </source>
</reference>
<dbReference type="InterPro" id="IPR055348">
    <property type="entry name" value="DctQ"/>
</dbReference>
<keyword evidence="12" id="KW-1185">Reference proteome</keyword>
<protein>
    <recommendedName>
        <fullName evidence="10">Tripartite ATP-independent periplasmic transporters DctQ component domain-containing protein</fullName>
    </recommendedName>
</protein>
<dbReference type="STRING" id="1197717.BED41_01110"/>
<dbReference type="GO" id="GO:0005886">
    <property type="term" value="C:plasma membrane"/>
    <property type="evidence" value="ECO:0007669"/>
    <property type="project" value="UniProtKB-SubCell"/>
</dbReference>
<dbReference type="GO" id="GO:0022857">
    <property type="term" value="F:transmembrane transporter activity"/>
    <property type="evidence" value="ECO:0007669"/>
    <property type="project" value="TreeGrafter"/>
</dbReference>
<dbReference type="InterPro" id="IPR007387">
    <property type="entry name" value="TRAP_DctQ"/>
</dbReference>
<feature type="domain" description="Tripartite ATP-independent periplasmic transporters DctQ component" evidence="10">
    <location>
        <begin position="7"/>
        <end position="135"/>
    </location>
</feature>
<keyword evidence="3" id="KW-1003">Cell membrane</keyword>
<dbReference type="PANTHER" id="PTHR35011:SF2">
    <property type="entry name" value="2,3-DIKETO-L-GULONATE TRAP TRANSPORTER SMALL PERMEASE PROTEIN YIAM"/>
    <property type="match status" value="1"/>
</dbReference>
<keyword evidence="5 9" id="KW-0812">Transmembrane</keyword>
<evidence type="ECO:0000256" key="6">
    <source>
        <dbReference type="ARBA" id="ARBA00022989"/>
    </source>
</evidence>
<keyword evidence="7 9" id="KW-0472">Membrane</keyword>
<organism evidence="11 12">
    <name type="scientific">Cloacibacillus porcorum</name>
    <dbReference type="NCBI Taxonomy" id="1197717"/>
    <lineage>
        <taxon>Bacteria</taxon>
        <taxon>Thermotogati</taxon>
        <taxon>Synergistota</taxon>
        <taxon>Synergistia</taxon>
        <taxon>Synergistales</taxon>
        <taxon>Synergistaceae</taxon>
        <taxon>Cloacibacillus</taxon>
    </lineage>
</organism>
<evidence type="ECO:0000256" key="2">
    <source>
        <dbReference type="ARBA" id="ARBA00022448"/>
    </source>
</evidence>
<comment type="similarity">
    <text evidence="8">Belongs to the TRAP transporter small permease family.</text>
</comment>
<gene>
    <name evidence="11" type="ORF">BED41_01110</name>
</gene>
<feature type="transmembrane region" description="Helical" evidence="9">
    <location>
        <begin position="111"/>
        <end position="132"/>
    </location>
</feature>
<evidence type="ECO:0000256" key="5">
    <source>
        <dbReference type="ARBA" id="ARBA00022692"/>
    </source>
</evidence>
<evidence type="ECO:0000259" key="10">
    <source>
        <dbReference type="Pfam" id="PF04290"/>
    </source>
</evidence>
<dbReference type="Pfam" id="PF04290">
    <property type="entry name" value="DctQ"/>
    <property type="match status" value="1"/>
</dbReference>
<evidence type="ECO:0000256" key="9">
    <source>
        <dbReference type="SAM" id="Phobius"/>
    </source>
</evidence>
<name>A0A1B2I1J7_9BACT</name>
<dbReference type="KEGG" id="cpor:BED41_01110"/>
<dbReference type="GO" id="GO:0015740">
    <property type="term" value="P:C4-dicarboxylate transport"/>
    <property type="evidence" value="ECO:0007669"/>
    <property type="project" value="TreeGrafter"/>
</dbReference>
<accession>A0A1B2I1J7</accession>
<feature type="transmembrane region" description="Helical" evidence="9">
    <location>
        <begin position="70"/>
        <end position="91"/>
    </location>
</feature>
<keyword evidence="4" id="KW-0997">Cell inner membrane</keyword>
<evidence type="ECO:0000256" key="3">
    <source>
        <dbReference type="ARBA" id="ARBA00022475"/>
    </source>
</evidence>
<evidence type="ECO:0000256" key="8">
    <source>
        <dbReference type="ARBA" id="ARBA00038436"/>
    </source>
</evidence>